<evidence type="ECO:0000256" key="1">
    <source>
        <dbReference type="ARBA" id="ARBA00023319"/>
    </source>
</evidence>
<reference evidence="5" key="1">
    <citation type="submission" date="2025-08" db="UniProtKB">
        <authorList>
            <consortium name="RefSeq"/>
        </authorList>
    </citation>
    <scope>IDENTIFICATION</scope>
</reference>
<dbReference type="InterPro" id="IPR003599">
    <property type="entry name" value="Ig_sub"/>
</dbReference>
<feature type="compositionally biased region" description="Basic and acidic residues" evidence="2">
    <location>
        <begin position="704"/>
        <end position="722"/>
    </location>
</feature>
<dbReference type="InterPro" id="IPR003598">
    <property type="entry name" value="Ig_sub2"/>
</dbReference>
<dbReference type="InterPro" id="IPR013783">
    <property type="entry name" value="Ig-like_fold"/>
</dbReference>
<feature type="compositionally biased region" description="Polar residues" evidence="2">
    <location>
        <begin position="270"/>
        <end position="282"/>
    </location>
</feature>
<feature type="region of interest" description="Disordered" evidence="2">
    <location>
        <begin position="418"/>
        <end position="445"/>
    </location>
</feature>
<feature type="region of interest" description="Disordered" evidence="2">
    <location>
        <begin position="1"/>
        <end position="36"/>
    </location>
</feature>
<feature type="domain" description="Ig-like" evidence="3">
    <location>
        <begin position="36"/>
        <end position="119"/>
    </location>
</feature>
<feature type="compositionally biased region" description="Low complexity" evidence="2">
    <location>
        <begin position="247"/>
        <end position="269"/>
    </location>
</feature>
<dbReference type="PANTHER" id="PTHR10075">
    <property type="entry name" value="BASIGIN RELATED"/>
    <property type="match status" value="1"/>
</dbReference>
<dbReference type="RefSeq" id="XP_045569736.1">
    <property type="nucleotide sequence ID" value="XM_045713780.1"/>
</dbReference>
<evidence type="ECO:0000313" key="4">
    <source>
        <dbReference type="Proteomes" id="UP001652741"/>
    </source>
</evidence>
<dbReference type="SUPFAM" id="SSF48726">
    <property type="entry name" value="Immunoglobulin"/>
    <property type="match status" value="1"/>
</dbReference>
<keyword evidence="5" id="KW-0808">Transferase</keyword>
<dbReference type="Pfam" id="PF07679">
    <property type="entry name" value="I-set"/>
    <property type="match status" value="1"/>
</dbReference>
<keyword evidence="4" id="KW-1185">Reference proteome</keyword>
<feature type="compositionally biased region" description="Low complexity" evidence="2">
    <location>
        <begin position="656"/>
        <end position="667"/>
    </location>
</feature>
<dbReference type="SMART" id="SM00409">
    <property type="entry name" value="IG"/>
    <property type="match status" value="1"/>
</dbReference>
<organism evidence="4 5">
    <name type="scientific">Salmo salar</name>
    <name type="common">Atlantic salmon</name>
    <dbReference type="NCBI Taxonomy" id="8030"/>
    <lineage>
        <taxon>Eukaryota</taxon>
        <taxon>Metazoa</taxon>
        <taxon>Chordata</taxon>
        <taxon>Craniata</taxon>
        <taxon>Vertebrata</taxon>
        <taxon>Euteleostomi</taxon>
        <taxon>Actinopterygii</taxon>
        <taxon>Neopterygii</taxon>
        <taxon>Teleostei</taxon>
        <taxon>Protacanthopterygii</taxon>
        <taxon>Salmoniformes</taxon>
        <taxon>Salmonidae</taxon>
        <taxon>Salmoninae</taxon>
        <taxon>Salmo</taxon>
    </lineage>
</organism>
<feature type="compositionally biased region" description="Low complexity" evidence="2">
    <location>
        <begin position="506"/>
        <end position="519"/>
    </location>
</feature>
<proteinExistence type="predicted"/>
<gene>
    <name evidence="5" type="primary">LOC123739459</name>
</gene>
<keyword evidence="1" id="KW-0393">Immunoglobulin domain</keyword>
<name>A0ABM3EFA2_SALSA</name>
<feature type="region of interest" description="Disordered" evidence="2">
    <location>
        <begin position="220"/>
        <end position="318"/>
    </location>
</feature>
<feature type="region of interest" description="Disordered" evidence="2">
    <location>
        <begin position="458"/>
        <end position="768"/>
    </location>
</feature>
<feature type="compositionally biased region" description="Low complexity" evidence="2">
    <location>
        <begin position="298"/>
        <end position="308"/>
    </location>
</feature>
<dbReference type="PANTHER" id="PTHR10075:SF14">
    <property type="entry name" value="CELL ADHESION MOLECULE DSCAM2-RELATED"/>
    <property type="match status" value="1"/>
</dbReference>
<evidence type="ECO:0000259" key="3">
    <source>
        <dbReference type="PROSITE" id="PS50835"/>
    </source>
</evidence>
<feature type="compositionally biased region" description="Pro residues" evidence="2">
    <location>
        <begin position="636"/>
        <end position="655"/>
    </location>
</feature>
<keyword evidence="5" id="KW-0418">Kinase</keyword>
<dbReference type="InterPro" id="IPR036179">
    <property type="entry name" value="Ig-like_dom_sf"/>
</dbReference>
<feature type="compositionally biased region" description="Basic and acidic residues" evidence="2">
    <location>
        <begin position="458"/>
        <end position="497"/>
    </location>
</feature>
<sequence>MSTNPKKMTEGGTHLSRAKVSQDQVVPETGDPDRTPPVFVRKLRKAAVGTGCDIRLRVSVRGQPAPSLFWYRNNDLLAPPGEKDVGGLWIRDCKASDAGLYTCVASNCLGEAQSSALLAVMDLGEEDRTLHQDVWKVHPCEVFRSCRKQSYDSETTEDEATEPQVPMETKEGPGGRHQDKAGRRVPAGEGCRMMDSSPDRRATLPGGHDPVVERELMALGSRPPGAQDPTHPGRIPSPSLPQTQTGPSFSPASPQSSQTVSQPTTSLSSHKNSVTSHNTQDPSLGGAVVKNKLPGMFSGASSHTSSSGSSGGKTPKLARAAPKIFDKIKEFEQKVSEVSAGVRSGRSFGRAASCDLEGVSKEEGTSQPDVAAFRRSMFGKKRASSLEDKPSYQQRVQSFQNKFTEELARIKKLVGRPNLKKAYSTEQLPQTESRSVGKLEPIPPQVVKKLEEREKVLEERGLIGKSVEESVSSRKSSQSHEKGLTDQRNVPQREQHDSASASAQPSESKSVGKGSVSMETVLVNQLPGRRSPSSRVMRKSPTREVLRSSPAAAKPPHTAEEQPPVSPTPKGPLADKELEQPPPRMDHPGSPTPTAQRAPPTYPKGPSSPKELEKPLHHRRPPSPRSPSPTMQRGPSPTPAKDPASAYPPMPPRLSPTPISTPSISPLTKRRKGELGRTSPALKMTIPTILVEDELMEMEEEEAGEKREREKTRRAGKREGRASKTQKKGKVSGKSWESQPMSPETEDDSDDSYMSTDEGPAEKPAFERPLGDTIATAGSEVLLKCVITGSPLPT</sequence>
<feature type="non-terminal residue" evidence="5">
    <location>
        <position position="794"/>
    </location>
</feature>
<evidence type="ECO:0000256" key="2">
    <source>
        <dbReference type="SAM" id="MobiDB-lite"/>
    </source>
</evidence>
<dbReference type="InterPro" id="IPR007110">
    <property type="entry name" value="Ig-like_dom"/>
</dbReference>
<dbReference type="Proteomes" id="UP001652741">
    <property type="component" value="Unplaced"/>
</dbReference>
<feature type="compositionally biased region" description="Basic and acidic residues" evidence="2">
    <location>
        <begin position="168"/>
        <end position="182"/>
    </location>
</feature>
<dbReference type="GeneID" id="123739459"/>
<accession>A0ABM3EFA2</accession>
<feature type="region of interest" description="Disordered" evidence="2">
    <location>
        <begin position="150"/>
        <end position="208"/>
    </location>
</feature>
<protein>
    <submittedName>
        <fullName evidence="5">Striated muscle-specific serine/threonine-protein kinase</fullName>
    </submittedName>
</protein>
<evidence type="ECO:0000313" key="5">
    <source>
        <dbReference type="RefSeq" id="XP_045569736.1"/>
    </source>
</evidence>
<feature type="compositionally biased region" description="Polar residues" evidence="2">
    <location>
        <begin position="424"/>
        <end position="434"/>
    </location>
</feature>
<dbReference type="InterPro" id="IPR013098">
    <property type="entry name" value="Ig_I-set"/>
</dbReference>
<dbReference type="PROSITE" id="PS50835">
    <property type="entry name" value="IG_LIKE"/>
    <property type="match status" value="1"/>
</dbReference>
<feature type="compositionally biased region" description="Acidic residues" evidence="2">
    <location>
        <begin position="691"/>
        <end position="703"/>
    </location>
</feature>
<dbReference type="Gene3D" id="2.60.40.10">
    <property type="entry name" value="Immunoglobulins"/>
    <property type="match status" value="1"/>
</dbReference>
<feature type="compositionally biased region" description="Basic and acidic residues" evidence="2">
    <location>
        <begin position="573"/>
        <end position="587"/>
    </location>
</feature>
<dbReference type="SMART" id="SM00408">
    <property type="entry name" value="IGc2"/>
    <property type="match status" value="1"/>
</dbReference>